<proteinExistence type="predicted"/>
<dbReference type="EMBL" id="CP039355">
    <property type="protein sequence ID" value="QCE15002.1"/>
    <property type="molecule type" value="Genomic_DNA"/>
</dbReference>
<feature type="compositionally biased region" description="Polar residues" evidence="1">
    <location>
        <begin position="139"/>
        <end position="152"/>
    </location>
</feature>
<feature type="compositionally biased region" description="Polar residues" evidence="1">
    <location>
        <begin position="173"/>
        <end position="185"/>
    </location>
</feature>
<evidence type="ECO:0000313" key="3">
    <source>
        <dbReference type="Proteomes" id="UP000501690"/>
    </source>
</evidence>
<name>A0A4D6NPT2_VIGUN</name>
<feature type="compositionally biased region" description="Basic and acidic residues" evidence="1">
    <location>
        <begin position="154"/>
        <end position="172"/>
    </location>
</feature>
<reference evidence="2 3" key="1">
    <citation type="submission" date="2019-04" db="EMBL/GenBank/DDBJ databases">
        <title>An improved genome assembly and genetic linkage map for asparagus bean, Vigna unguiculata ssp. sesquipedialis.</title>
        <authorList>
            <person name="Xia Q."/>
            <person name="Zhang R."/>
            <person name="Dong Y."/>
        </authorList>
    </citation>
    <scope>NUCLEOTIDE SEQUENCE [LARGE SCALE GENOMIC DNA]</scope>
    <source>
        <tissue evidence="2">Leaf</tissue>
    </source>
</reference>
<keyword evidence="3" id="KW-1185">Reference proteome</keyword>
<feature type="region of interest" description="Disordered" evidence="1">
    <location>
        <begin position="139"/>
        <end position="185"/>
    </location>
</feature>
<evidence type="ECO:0000313" key="2">
    <source>
        <dbReference type="EMBL" id="QCE15002.1"/>
    </source>
</evidence>
<sequence length="205" mass="22185">MRSYAIQGLLPQWSDAVAPMKVRRCCCGGTLVRSSASLVLWGFMLVANDSRSSVRRDLDCFCVEDGGSVVQDVVAANEQPDEETVNCQVVERANGDQRKCDARESDLDIFNVEGVVVDVAHPLVNTNINLGSFTSMDNSNQFDHVEDNTNTGPVEEKMLDHGAAGPDEKKEANSSPELSTKTVSSKCFPLDERKVAAASVSSVVE</sequence>
<dbReference type="Proteomes" id="UP000501690">
    <property type="component" value="Linkage Group LG11"/>
</dbReference>
<organism evidence="2 3">
    <name type="scientific">Vigna unguiculata</name>
    <name type="common">Cowpea</name>
    <dbReference type="NCBI Taxonomy" id="3917"/>
    <lineage>
        <taxon>Eukaryota</taxon>
        <taxon>Viridiplantae</taxon>
        <taxon>Streptophyta</taxon>
        <taxon>Embryophyta</taxon>
        <taxon>Tracheophyta</taxon>
        <taxon>Spermatophyta</taxon>
        <taxon>Magnoliopsida</taxon>
        <taxon>eudicotyledons</taxon>
        <taxon>Gunneridae</taxon>
        <taxon>Pentapetalae</taxon>
        <taxon>rosids</taxon>
        <taxon>fabids</taxon>
        <taxon>Fabales</taxon>
        <taxon>Fabaceae</taxon>
        <taxon>Papilionoideae</taxon>
        <taxon>50 kb inversion clade</taxon>
        <taxon>NPAAA clade</taxon>
        <taxon>indigoferoid/millettioid clade</taxon>
        <taxon>Phaseoleae</taxon>
        <taxon>Vigna</taxon>
    </lineage>
</organism>
<accession>A0A4D6NPT2</accession>
<dbReference type="AlphaFoldDB" id="A0A4D6NPT2"/>
<evidence type="ECO:0000256" key="1">
    <source>
        <dbReference type="SAM" id="MobiDB-lite"/>
    </source>
</evidence>
<gene>
    <name evidence="2" type="ORF">DEO72_LG11g2010</name>
</gene>
<protein>
    <submittedName>
        <fullName evidence="2">Uncharacterized protein</fullName>
    </submittedName>
</protein>